<proteinExistence type="predicted"/>
<comment type="caution">
    <text evidence="1">The sequence shown here is derived from an EMBL/GenBank/DDBJ whole genome shotgun (WGS) entry which is preliminary data.</text>
</comment>
<evidence type="ECO:0000313" key="1">
    <source>
        <dbReference type="EMBL" id="PXB41143.1"/>
    </source>
</evidence>
<accession>A0A9X7L2X8</accession>
<dbReference type="EMBL" id="QHMI01000006">
    <property type="protein sequence ID" value="PXB41143.1"/>
    <property type="molecule type" value="Genomic_DNA"/>
</dbReference>
<protein>
    <submittedName>
        <fullName evidence="1">Uncharacterized protein</fullName>
    </submittedName>
</protein>
<sequence length="74" mass="8601">MEDIIKATMKSFYWLEGGAQFRVELSIDTSDENMFDVSVYFYRGEEPFYTRYFNNLTDACAEFNGLVTAAKTKI</sequence>
<dbReference type="AlphaFoldDB" id="A0A9X7L2X8"/>
<reference evidence="1 2" key="1">
    <citation type="submission" date="2018-05" db="EMBL/GenBank/DDBJ databases">
        <title>Evaluation of testing and processing parameters for the GenePOC Carba assay.</title>
        <authorList>
            <person name="Walsh T.R."/>
        </authorList>
    </citation>
    <scope>NUCLEOTIDE SEQUENCE [LARGE SCALE GENOMIC DNA]</scope>
    <source>
        <strain evidence="1 2">PECIMP</strain>
    </source>
</reference>
<dbReference type="RefSeq" id="WP_045344882.1">
    <property type="nucleotide sequence ID" value="NZ_CAXWTF010000009.1"/>
</dbReference>
<name>A0A9X7L2X8_9ENTR</name>
<dbReference type="Proteomes" id="UP000246375">
    <property type="component" value="Unassembled WGS sequence"/>
</dbReference>
<organism evidence="1 2">
    <name type="scientific">Enterobacter hormaechei</name>
    <dbReference type="NCBI Taxonomy" id="158836"/>
    <lineage>
        <taxon>Bacteria</taxon>
        <taxon>Pseudomonadati</taxon>
        <taxon>Pseudomonadota</taxon>
        <taxon>Gammaproteobacteria</taxon>
        <taxon>Enterobacterales</taxon>
        <taxon>Enterobacteriaceae</taxon>
        <taxon>Enterobacter</taxon>
        <taxon>Enterobacter cloacae complex</taxon>
    </lineage>
</organism>
<evidence type="ECO:0000313" key="2">
    <source>
        <dbReference type="Proteomes" id="UP000246375"/>
    </source>
</evidence>
<gene>
    <name evidence="1" type="ORF">DL189_09235</name>
</gene>